<organism evidence="1 2">
    <name type="scientific">Pedobacter riviphilus</name>
    <dbReference type="NCBI Taxonomy" id="2766984"/>
    <lineage>
        <taxon>Bacteria</taxon>
        <taxon>Pseudomonadati</taxon>
        <taxon>Bacteroidota</taxon>
        <taxon>Sphingobacteriia</taxon>
        <taxon>Sphingobacteriales</taxon>
        <taxon>Sphingobacteriaceae</taxon>
        <taxon>Pedobacter</taxon>
    </lineage>
</organism>
<evidence type="ECO:0000313" key="1">
    <source>
        <dbReference type="EMBL" id="QNR83671.1"/>
    </source>
</evidence>
<dbReference type="PROSITE" id="PS51257">
    <property type="entry name" value="PROKAR_LIPOPROTEIN"/>
    <property type="match status" value="1"/>
</dbReference>
<dbReference type="InterPro" id="IPR025396">
    <property type="entry name" value="DUF4302"/>
</dbReference>
<dbReference type="Proteomes" id="UP000516439">
    <property type="component" value="Chromosome"/>
</dbReference>
<reference evidence="1 2" key="1">
    <citation type="submission" date="2020-09" db="EMBL/GenBank/DDBJ databases">
        <title>Pedobacter sp. SW-16 isolated from soil near Yeocheon.</title>
        <authorList>
            <person name="Im H.S."/>
            <person name="Joung Y."/>
            <person name="Lee S.-S."/>
        </authorList>
    </citation>
    <scope>NUCLEOTIDE SEQUENCE [LARGE SCALE GENOMIC DNA]</scope>
    <source>
        <strain evidence="1 2">SW-16</strain>
    </source>
</reference>
<protein>
    <submittedName>
        <fullName evidence="1">DUF4302 domain-containing protein</fullName>
    </submittedName>
</protein>
<evidence type="ECO:0000313" key="2">
    <source>
        <dbReference type="Proteomes" id="UP000516439"/>
    </source>
</evidence>
<dbReference type="RefSeq" id="WP_167297138.1">
    <property type="nucleotide sequence ID" value="NZ_CP061171.1"/>
</dbReference>
<dbReference type="EMBL" id="CP061171">
    <property type="protein sequence ID" value="QNR83671.1"/>
    <property type="molecule type" value="Genomic_DNA"/>
</dbReference>
<accession>A0ABX6TDV5</accession>
<gene>
    <name evidence="1" type="ORF">H9N25_17230</name>
</gene>
<keyword evidence="2" id="KW-1185">Reference proteome</keyword>
<dbReference type="Pfam" id="PF14135">
    <property type="entry name" value="DUF4302"/>
    <property type="match status" value="1"/>
</dbReference>
<sequence length="450" mass="48130">MKKILFLIAVLATLIGCKKTSYVAVFEKTPQERTGEQIALVSSTLTSATNGWIATLPTLAGGGYSFYITFDNQQNTTMYGDLTDQSASVVGTSNYRVKQDIGTELVFDTYNYISMLDDPNAAILGGASKIGYSSDIEFTYDRMSGDSIVFIGKKYRQPFKLVKATAAQKTAYEAAGLKASMDKIKAFFANIKNPYVEVADGSNTLKAGMSLNFSNNLAAGKRVSFTGVLADGTSTASGTAKFAFKLDGADLLGAGLVYNGTTFVKMGWKDANTLAFYDNTGKEYIIKSSPIPLTPLSLLFGFPTTFPYKKITIPTSGLATGVTSGFNAAYNQMLALFTASGRSVVSTTFSLASNTTFSVAVAYMSGTSAFTATVNFNYTRNGDVITLDNIPVVTSDNNWTTRAVQVKPLADYIVSGPFKIDWVSSTNPNSPTLGGLYRTADASSFIYGTL</sequence>
<proteinExistence type="predicted"/>
<name>A0ABX6TDV5_9SPHI</name>